<dbReference type="InterPro" id="IPR011649">
    <property type="entry name" value="KaiB_domain"/>
</dbReference>
<organism evidence="2 3">
    <name type="scientific">Dyadobacter subterraneus</name>
    <dbReference type="NCBI Taxonomy" id="2773304"/>
    <lineage>
        <taxon>Bacteria</taxon>
        <taxon>Pseudomonadati</taxon>
        <taxon>Bacteroidota</taxon>
        <taxon>Cytophagia</taxon>
        <taxon>Cytophagales</taxon>
        <taxon>Spirosomataceae</taxon>
        <taxon>Dyadobacter</taxon>
    </lineage>
</organism>
<dbReference type="EMBL" id="JACYGY010000001">
    <property type="protein sequence ID" value="MBE9462164.1"/>
    <property type="molecule type" value="Genomic_DNA"/>
</dbReference>
<dbReference type="Proteomes" id="UP000634134">
    <property type="component" value="Unassembled WGS sequence"/>
</dbReference>
<proteinExistence type="predicted"/>
<sequence>MSEIRWKFKLYTFGNSHKSITAFENLKLYCKNYQINYEIEVIDLRLSPQLAERDSIVVIPTLVRLAPSPAIKLIGDLSDEQKVVKLLKVV</sequence>
<dbReference type="InterPro" id="IPR039022">
    <property type="entry name" value="KaiB-like"/>
</dbReference>
<evidence type="ECO:0000259" key="1">
    <source>
        <dbReference type="SMART" id="SM01248"/>
    </source>
</evidence>
<dbReference type="Pfam" id="PF07689">
    <property type="entry name" value="KaiB"/>
    <property type="match status" value="1"/>
</dbReference>
<dbReference type="SUPFAM" id="SSF52833">
    <property type="entry name" value="Thioredoxin-like"/>
    <property type="match status" value="1"/>
</dbReference>
<dbReference type="Gene3D" id="3.40.30.10">
    <property type="entry name" value="Glutaredoxin"/>
    <property type="match status" value="1"/>
</dbReference>
<dbReference type="CDD" id="cd02978">
    <property type="entry name" value="KaiB_like"/>
    <property type="match status" value="1"/>
</dbReference>
<gene>
    <name evidence="2" type="ORF">IEE83_09750</name>
</gene>
<reference evidence="3" key="1">
    <citation type="submission" date="2023-07" db="EMBL/GenBank/DDBJ databases">
        <title>Dyadobacter sp. nov 'subterranea' isolated from contaminted grondwater.</title>
        <authorList>
            <person name="Szabo I."/>
            <person name="Al-Omari J."/>
            <person name="Szerdahelyi S.G."/>
            <person name="Rado J."/>
        </authorList>
    </citation>
    <scope>NUCLEOTIDE SEQUENCE [LARGE SCALE GENOMIC DNA]</scope>
    <source>
        <strain evidence="3">UP-52</strain>
    </source>
</reference>
<dbReference type="SMART" id="SM01248">
    <property type="entry name" value="KaiB"/>
    <property type="match status" value="1"/>
</dbReference>
<keyword evidence="3" id="KW-1185">Reference proteome</keyword>
<comment type="caution">
    <text evidence="2">The sequence shown here is derived from an EMBL/GenBank/DDBJ whole genome shotgun (WGS) entry which is preliminary data.</text>
</comment>
<accession>A0ABR9W9K1</accession>
<name>A0ABR9W9K1_9BACT</name>
<evidence type="ECO:0000313" key="2">
    <source>
        <dbReference type="EMBL" id="MBE9462164.1"/>
    </source>
</evidence>
<evidence type="ECO:0000313" key="3">
    <source>
        <dbReference type="Proteomes" id="UP000634134"/>
    </source>
</evidence>
<dbReference type="InterPro" id="IPR036249">
    <property type="entry name" value="Thioredoxin-like_sf"/>
</dbReference>
<dbReference type="PANTHER" id="PTHR41709:SF2">
    <property type="entry name" value="CIRCADIAN CLOCK PROTEIN KAIB2"/>
    <property type="match status" value="1"/>
</dbReference>
<protein>
    <submittedName>
        <fullName evidence="2">Circadian clock KaiB family protein</fullName>
    </submittedName>
</protein>
<feature type="domain" description="KaiB" evidence="1">
    <location>
        <begin position="9"/>
        <end position="89"/>
    </location>
</feature>
<dbReference type="RefSeq" id="WP_194120387.1">
    <property type="nucleotide sequence ID" value="NZ_JACYGY010000001.1"/>
</dbReference>
<dbReference type="PANTHER" id="PTHR41709">
    <property type="entry name" value="KAIB-LIKE PROTEIN 1"/>
    <property type="match status" value="1"/>
</dbReference>